<evidence type="ECO:0008006" key="4">
    <source>
        <dbReference type="Google" id="ProtNLM"/>
    </source>
</evidence>
<proteinExistence type="predicted"/>
<evidence type="ECO:0000313" key="2">
    <source>
        <dbReference type="EMBL" id="SEB41945.1"/>
    </source>
</evidence>
<dbReference type="Proteomes" id="UP000183407">
    <property type="component" value="Unassembled WGS sequence"/>
</dbReference>
<reference evidence="3" key="1">
    <citation type="submission" date="2016-10" db="EMBL/GenBank/DDBJ databases">
        <authorList>
            <person name="Varghese N."/>
        </authorList>
    </citation>
    <scope>NUCLEOTIDE SEQUENCE [LARGE SCALE GENOMIC DNA]</scope>
    <source>
        <strain evidence="3">DSM 44719</strain>
    </source>
</reference>
<evidence type="ECO:0000313" key="3">
    <source>
        <dbReference type="Proteomes" id="UP000183407"/>
    </source>
</evidence>
<name>A0A1H4J794_RHOJO</name>
<dbReference type="RefSeq" id="WP_073370376.1">
    <property type="nucleotide sequence ID" value="NZ_FNTL01000003.1"/>
</dbReference>
<accession>A0A1H4J794</accession>
<sequence length="125" mass="12398">MNKKVFAAVASATAAIAAVGLITAGTATAATPLGPTTNSCAPNNAGLPYAVKDGVFIPDTTAGIEPTGVHVRSVGTGSLGGDMPAKKELNGILIPTNGIGIGTLSGSYWRPDVPQCNVNGTFMLS</sequence>
<protein>
    <recommendedName>
        <fullName evidence="4">Secreted protein</fullName>
    </recommendedName>
</protein>
<feature type="chain" id="PRO_5010274523" description="Secreted protein" evidence="1">
    <location>
        <begin position="30"/>
        <end position="125"/>
    </location>
</feature>
<keyword evidence="1" id="KW-0732">Signal</keyword>
<gene>
    <name evidence="2" type="ORF">SAMN04490220_0673</name>
</gene>
<organism evidence="2 3">
    <name type="scientific">Rhodococcus jostii</name>
    <dbReference type="NCBI Taxonomy" id="132919"/>
    <lineage>
        <taxon>Bacteria</taxon>
        <taxon>Bacillati</taxon>
        <taxon>Actinomycetota</taxon>
        <taxon>Actinomycetes</taxon>
        <taxon>Mycobacteriales</taxon>
        <taxon>Nocardiaceae</taxon>
        <taxon>Rhodococcus</taxon>
    </lineage>
</organism>
<dbReference type="AlphaFoldDB" id="A0A1H4J794"/>
<feature type="signal peptide" evidence="1">
    <location>
        <begin position="1"/>
        <end position="29"/>
    </location>
</feature>
<dbReference type="EMBL" id="FNTL01000003">
    <property type="protein sequence ID" value="SEB41945.1"/>
    <property type="molecule type" value="Genomic_DNA"/>
</dbReference>
<evidence type="ECO:0000256" key="1">
    <source>
        <dbReference type="SAM" id="SignalP"/>
    </source>
</evidence>